<keyword evidence="1" id="KW-0812">Transmembrane</keyword>
<sequence>MQLNWISWMGLAVVAVMLVPNLLWAARGAGTAQSRRVPRVAAAAEQVGRCACMALMILPLGVGEFGFFSVAGFLFYLFAVAGLLLAYLVVWVLYFRAQTLPRALALAVLPAAIFSLSALALRHWLLALAAAVFAAGHLWITIQNHRS</sequence>
<organism evidence="2 3">
    <name type="scientific">Feifania hominis</name>
    <dbReference type="NCBI Taxonomy" id="2763660"/>
    <lineage>
        <taxon>Bacteria</taxon>
        <taxon>Bacillati</taxon>
        <taxon>Bacillota</taxon>
        <taxon>Clostridia</taxon>
        <taxon>Eubacteriales</taxon>
        <taxon>Feifaniaceae</taxon>
        <taxon>Feifania</taxon>
    </lineage>
</organism>
<accession>A0A926HQQ5</accession>
<feature type="transmembrane region" description="Helical" evidence="1">
    <location>
        <begin position="47"/>
        <end position="67"/>
    </location>
</feature>
<name>A0A926HQQ5_9FIRM</name>
<protein>
    <submittedName>
        <fullName evidence="2">Uncharacterized protein</fullName>
    </submittedName>
</protein>
<keyword evidence="1" id="KW-0472">Membrane</keyword>
<feature type="transmembrane region" description="Helical" evidence="1">
    <location>
        <begin position="124"/>
        <end position="142"/>
    </location>
</feature>
<keyword evidence="3" id="KW-1185">Reference proteome</keyword>
<evidence type="ECO:0000313" key="3">
    <source>
        <dbReference type="Proteomes" id="UP000620366"/>
    </source>
</evidence>
<dbReference type="EMBL" id="JACRSP010000003">
    <property type="protein sequence ID" value="MBC8536597.1"/>
    <property type="molecule type" value="Genomic_DNA"/>
</dbReference>
<reference evidence="2" key="1">
    <citation type="submission" date="2020-08" db="EMBL/GenBank/DDBJ databases">
        <title>Genome public.</title>
        <authorList>
            <person name="Liu C."/>
            <person name="Sun Q."/>
        </authorList>
    </citation>
    <scope>NUCLEOTIDE SEQUENCE</scope>
    <source>
        <strain evidence="2">BX7</strain>
    </source>
</reference>
<feature type="transmembrane region" description="Helical" evidence="1">
    <location>
        <begin position="73"/>
        <end position="93"/>
    </location>
</feature>
<proteinExistence type="predicted"/>
<evidence type="ECO:0000256" key="1">
    <source>
        <dbReference type="SAM" id="Phobius"/>
    </source>
</evidence>
<evidence type="ECO:0000313" key="2">
    <source>
        <dbReference type="EMBL" id="MBC8536597.1"/>
    </source>
</evidence>
<dbReference type="AlphaFoldDB" id="A0A926HQQ5"/>
<dbReference type="Proteomes" id="UP000620366">
    <property type="component" value="Unassembled WGS sequence"/>
</dbReference>
<keyword evidence="1" id="KW-1133">Transmembrane helix</keyword>
<dbReference type="RefSeq" id="WP_249300438.1">
    <property type="nucleotide sequence ID" value="NZ_JACRSP010000003.1"/>
</dbReference>
<gene>
    <name evidence="2" type="ORF">H8695_07855</name>
</gene>
<feature type="transmembrane region" description="Helical" evidence="1">
    <location>
        <begin position="6"/>
        <end position="26"/>
    </location>
</feature>
<comment type="caution">
    <text evidence="2">The sequence shown here is derived from an EMBL/GenBank/DDBJ whole genome shotgun (WGS) entry which is preliminary data.</text>
</comment>
<feature type="transmembrane region" description="Helical" evidence="1">
    <location>
        <begin position="100"/>
        <end position="118"/>
    </location>
</feature>